<evidence type="ECO:0000313" key="1">
    <source>
        <dbReference type="EnsemblProtists" id="HpaP814624"/>
    </source>
</evidence>
<dbReference type="OMA" id="RHSYSMI"/>
<accession>M4C692</accession>
<keyword evidence="2" id="KW-1185">Reference proteome</keyword>
<reference evidence="1" key="2">
    <citation type="submission" date="2015-06" db="UniProtKB">
        <authorList>
            <consortium name="EnsemblProtists"/>
        </authorList>
    </citation>
    <scope>IDENTIFICATION</scope>
    <source>
        <strain evidence="1">Emoy2</strain>
    </source>
</reference>
<dbReference type="InParanoid" id="M4C692"/>
<dbReference type="AlphaFoldDB" id="M4C692"/>
<organism evidence="1 2">
    <name type="scientific">Hyaloperonospora arabidopsidis (strain Emoy2)</name>
    <name type="common">Downy mildew agent</name>
    <name type="synonym">Peronospora arabidopsidis</name>
    <dbReference type="NCBI Taxonomy" id="559515"/>
    <lineage>
        <taxon>Eukaryota</taxon>
        <taxon>Sar</taxon>
        <taxon>Stramenopiles</taxon>
        <taxon>Oomycota</taxon>
        <taxon>Peronosporomycetes</taxon>
        <taxon>Peronosporales</taxon>
        <taxon>Peronosporaceae</taxon>
        <taxon>Hyaloperonospora</taxon>
    </lineage>
</organism>
<sequence>MNTSTIDKNETRKKHVRWGVVRVLEFHVGYNASVVPESGGPPVGLIGRPIRHRYSVLPSSNDVETVDSDCESVDSESDMETPLAWGCSRRSRSDLWLDPMERVRVLVVERAFPMDDVALICQDVRATLDARASSRLDEAKAKAVQASLRALHQDARSLSCGGRRFGSTREKVLLYWVRSHLGLLRL</sequence>
<dbReference type="EnsemblProtists" id="HpaT814624">
    <property type="protein sequence ID" value="HpaP814624"/>
    <property type="gene ID" value="HpaG814624"/>
</dbReference>
<dbReference type="Proteomes" id="UP000011713">
    <property type="component" value="Unassembled WGS sequence"/>
</dbReference>
<dbReference type="EMBL" id="ABWE02000749">
    <property type="status" value="NOT_ANNOTATED_CDS"/>
    <property type="molecule type" value="Genomic_DNA"/>
</dbReference>
<dbReference type="HOGENOM" id="CLU_131808_0_0_1"/>
<proteinExistence type="predicted"/>
<reference evidence="2" key="1">
    <citation type="journal article" date="2010" name="Science">
        <title>Signatures of adaptation to obligate biotrophy in the Hyaloperonospora arabidopsidis genome.</title>
        <authorList>
            <person name="Baxter L."/>
            <person name="Tripathy S."/>
            <person name="Ishaque N."/>
            <person name="Boot N."/>
            <person name="Cabral A."/>
            <person name="Kemen E."/>
            <person name="Thines M."/>
            <person name="Ah-Fong A."/>
            <person name="Anderson R."/>
            <person name="Badejoko W."/>
            <person name="Bittner-Eddy P."/>
            <person name="Boore J.L."/>
            <person name="Chibucos M.C."/>
            <person name="Coates M."/>
            <person name="Dehal P."/>
            <person name="Delehaunty K."/>
            <person name="Dong S."/>
            <person name="Downton P."/>
            <person name="Dumas B."/>
            <person name="Fabro G."/>
            <person name="Fronick C."/>
            <person name="Fuerstenberg S.I."/>
            <person name="Fulton L."/>
            <person name="Gaulin E."/>
            <person name="Govers F."/>
            <person name="Hughes L."/>
            <person name="Humphray S."/>
            <person name="Jiang R.H."/>
            <person name="Judelson H."/>
            <person name="Kamoun S."/>
            <person name="Kyung K."/>
            <person name="Meijer H."/>
            <person name="Minx P."/>
            <person name="Morris P."/>
            <person name="Nelson J."/>
            <person name="Phuntumart V."/>
            <person name="Qutob D."/>
            <person name="Rehmany A."/>
            <person name="Rougon-Cardoso A."/>
            <person name="Ryden P."/>
            <person name="Torto-Alalibo T."/>
            <person name="Studholme D."/>
            <person name="Wang Y."/>
            <person name="Win J."/>
            <person name="Wood J."/>
            <person name="Clifton S.W."/>
            <person name="Rogers J."/>
            <person name="Van den Ackerveken G."/>
            <person name="Jones J.D."/>
            <person name="McDowell J.M."/>
            <person name="Beynon J."/>
            <person name="Tyler B.M."/>
        </authorList>
    </citation>
    <scope>NUCLEOTIDE SEQUENCE [LARGE SCALE GENOMIC DNA]</scope>
    <source>
        <strain evidence="2">Emoy2</strain>
    </source>
</reference>
<dbReference type="VEuPathDB" id="FungiDB:HpaG814624"/>
<evidence type="ECO:0000313" key="2">
    <source>
        <dbReference type="Proteomes" id="UP000011713"/>
    </source>
</evidence>
<dbReference type="eggNOG" id="ENOG502S6EA">
    <property type="taxonomic scope" value="Eukaryota"/>
</dbReference>
<protein>
    <submittedName>
        <fullName evidence="1">Uncharacterized protein</fullName>
    </submittedName>
</protein>
<name>M4C692_HYAAE</name>